<evidence type="ECO:0000313" key="9">
    <source>
        <dbReference type="Proteomes" id="UP001498398"/>
    </source>
</evidence>
<keyword evidence="7" id="KW-1133">Transmembrane helix</keyword>
<feature type="transmembrane region" description="Helical" evidence="7">
    <location>
        <begin position="298"/>
        <end position="322"/>
    </location>
</feature>
<dbReference type="InterPro" id="IPR036396">
    <property type="entry name" value="Cyt_P450_sf"/>
</dbReference>
<dbReference type="Gene3D" id="1.10.630.10">
    <property type="entry name" value="Cytochrome P450"/>
    <property type="match status" value="1"/>
</dbReference>
<keyword evidence="4 6" id="KW-0560">Oxidoreductase</keyword>
<dbReference type="EMBL" id="JBANRG010000020">
    <property type="protein sequence ID" value="KAK7457143.1"/>
    <property type="molecule type" value="Genomic_DNA"/>
</dbReference>
<sequence length="511" mass="58346">MAALVDLSPPMWGFLAVVFFCTVKYIKAYHEKSKLDHIPTLGPNGVFTSYKTVYRWITQANEIIDEGYRLYPGGIYKIPTMDGWQIVLNGSRLLDDMREASDEVLSADVFTEEVLQAWYTMHPNVIKSSYHTDVIRTPLTRNIGPRLSDIYDEVQAVMSEKIPPSNDWVEVTAQATALDIVVRTANRFFVGLPLCRDPDFCDLNIKFTSDVFYNSLIINLFPKFLHPVVGRIFTSRKSSLRRMIKHLKPVIEERLRMREQFGKDWSDKPNDFIQWCMDAEAHAPPSQRTSVEDLCVRVLFANFGSVHATSVVGVFAFTFALFNLACRPELFEPLRTEVQTVIEEEGWTKPALGKMRLLDSFLMESARLYGVRANGLLRKPLKDFTFSNGVSVPAGALITVATRPMMRDDAIFPQGEEFKPFRFAELRERDGEGFKHQMVTPTSDWVLFGQGRHACPGRFFASTVLKLLMAHVLLHYEVKLPNSSKELPPQFKLLADFAPDRNAKVLFRKRP</sequence>
<dbReference type="PANTHER" id="PTHR46206">
    <property type="entry name" value="CYTOCHROME P450"/>
    <property type="match status" value="1"/>
</dbReference>
<name>A0ABR1JBN2_9AGAR</name>
<feature type="transmembrane region" description="Helical" evidence="7">
    <location>
        <begin position="12"/>
        <end position="29"/>
    </location>
</feature>
<accession>A0ABR1JBN2</accession>
<comment type="cofactor">
    <cofactor evidence="1">
        <name>heme</name>
        <dbReference type="ChEBI" id="CHEBI:30413"/>
    </cofactor>
</comment>
<keyword evidence="5 6" id="KW-0408">Iron</keyword>
<evidence type="ECO:0000256" key="6">
    <source>
        <dbReference type="RuleBase" id="RU000461"/>
    </source>
</evidence>
<dbReference type="SUPFAM" id="SSF48264">
    <property type="entry name" value="Cytochrome P450"/>
    <property type="match status" value="1"/>
</dbReference>
<dbReference type="InterPro" id="IPR017972">
    <property type="entry name" value="Cyt_P450_CS"/>
</dbReference>
<keyword evidence="6" id="KW-0349">Heme</keyword>
<dbReference type="CDD" id="cd11041">
    <property type="entry name" value="CYP503A1-like"/>
    <property type="match status" value="1"/>
</dbReference>
<dbReference type="PROSITE" id="PS00086">
    <property type="entry name" value="CYTOCHROME_P450"/>
    <property type="match status" value="1"/>
</dbReference>
<comment type="similarity">
    <text evidence="2 6">Belongs to the cytochrome P450 family.</text>
</comment>
<proteinExistence type="inferred from homology"/>
<dbReference type="InterPro" id="IPR001128">
    <property type="entry name" value="Cyt_P450"/>
</dbReference>
<comment type="caution">
    <text evidence="8">The sequence shown here is derived from an EMBL/GenBank/DDBJ whole genome shotgun (WGS) entry which is preliminary data.</text>
</comment>
<evidence type="ECO:0000256" key="3">
    <source>
        <dbReference type="ARBA" id="ARBA00022723"/>
    </source>
</evidence>
<keyword evidence="9" id="KW-1185">Reference proteome</keyword>
<evidence type="ECO:0000256" key="7">
    <source>
        <dbReference type="SAM" id="Phobius"/>
    </source>
</evidence>
<gene>
    <name evidence="8" type="ORF">VKT23_010443</name>
</gene>
<dbReference type="Pfam" id="PF00067">
    <property type="entry name" value="p450"/>
    <property type="match status" value="1"/>
</dbReference>
<keyword evidence="7" id="KW-0472">Membrane</keyword>
<reference evidence="8 9" key="1">
    <citation type="submission" date="2024-01" db="EMBL/GenBank/DDBJ databases">
        <title>A draft genome for the cacao thread blight pathogen Marasmiellus scandens.</title>
        <authorList>
            <person name="Baruah I.K."/>
            <person name="Leung J."/>
            <person name="Bukari Y."/>
            <person name="Amoako-Attah I."/>
            <person name="Meinhardt L.W."/>
            <person name="Bailey B.A."/>
            <person name="Cohen S.P."/>
        </authorList>
    </citation>
    <scope>NUCLEOTIDE SEQUENCE [LARGE SCALE GENOMIC DNA]</scope>
    <source>
        <strain evidence="8 9">GH-19</strain>
    </source>
</reference>
<evidence type="ECO:0008006" key="10">
    <source>
        <dbReference type="Google" id="ProtNLM"/>
    </source>
</evidence>
<evidence type="ECO:0000256" key="2">
    <source>
        <dbReference type="ARBA" id="ARBA00010617"/>
    </source>
</evidence>
<keyword evidence="3 6" id="KW-0479">Metal-binding</keyword>
<evidence type="ECO:0000256" key="4">
    <source>
        <dbReference type="ARBA" id="ARBA00023002"/>
    </source>
</evidence>
<dbReference type="PRINTS" id="PR00465">
    <property type="entry name" value="EP450IV"/>
</dbReference>
<evidence type="ECO:0000256" key="5">
    <source>
        <dbReference type="ARBA" id="ARBA00023004"/>
    </source>
</evidence>
<evidence type="ECO:0000256" key="1">
    <source>
        <dbReference type="ARBA" id="ARBA00001971"/>
    </source>
</evidence>
<evidence type="ECO:0000313" key="8">
    <source>
        <dbReference type="EMBL" id="KAK7457143.1"/>
    </source>
</evidence>
<dbReference type="Proteomes" id="UP001498398">
    <property type="component" value="Unassembled WGS sequence"/>
</dbReference>
<keyword evidence="6" id="KW-0503">Monooxygenase</keyword>
<dbReference type="InterPro" id="IPR002403">
    <property type="entry name" value="Cyt_P450_E_grp-IV"/>
</dbReference>
<protein>
    <recommendedName>
        <fullName evidence="10">Cytochrome P450</fullName>
    </recommendedName>
</protein>
<keyword evidence="7" id="KW-0812">Transmembrane</keyword>
<organism evidence="8 9">
    <name type="scientific">Marasmiellus scandens</name>
    <dbReference type="NCBI Taxonomy" id="2682957"/>
    <lineage>
        <taxon>Eukaryota</taxon>
        <taxon>Fungi</taxon>
        <taxon>Dikarya</taxon>
        <taxon>Basidiomycota</taxon>
        <taxon>Agaricomycotina</taxon>
        <taxon>Agaricomycetes</taxon>
        <taxon>Agaricomycetidae</taxon>
        <taxon>Agaricales</taxon>
        <taxon>Marasmiineae</taxon>
        <taxon>Omphalotaceae</taxon>
        <taxon>Marasmiellus</taxon>
    </lineage>
</organism>